<evidence type="ECO:0000313" key="1">
    <source>
        <dbReference type="EMBL" id="KAK0722928.1"/>
    </source>
</evidence>
<gene>
    <name evidence="1" type="ORF">B0T26DRAFT_704630</name>
</gene>
<proteinExistence type="predicted"/>
<name>A0AA40E578_9PEZI</name>
<dbReference type="GeneID" id="85324989"/>
<organism evidence="1 2">
    <name type="scientific">Lasiosphaeria miniovina</name>
    <dbReference type="NCBI Taxonomy" id="1954250"/>
    <lineage>
        <taxon>Eukaryota</taxon>
        <taxon>Fungi</taxon>
        <taxon>Dikarya</taxon>
        <taxon>Ascomycota</taxon>
        <taxon>Pezizomycotina</taxon>
        <taxon>Sordariomycetes</taxon>
        <taxon>Sordariomycetidae</taxon>
        <taxon>Sordariales</taxon>
        <taxon>Lasiosphaeriaceae</taxon>
        <taxon>Lasiosphaeria</taxon>
    </lineage>
</organism>
<accession>A0AA40E578</accession>
<reference evidence="1" key="1">
    <citation type="submission" date="2023-06" db="EMBL/GenBank/DDBJ databases">
        <title>Genome-scale phylogeny and comparative genomics of the fungal order Sordariales.</title>
        <authorList>
            <consortium name="Lawrence Berkeley National Laboratory"/>
            <person name="Hensen N."/>
            <person name="Bonometti L."/>
            <person name="Westerberg I."/>
            <person name="Brannstrom I.O."/>
            <person name="Guillou S."/>
            <person name="Cros-Aarteil S."/>
            <person name="Calhoun S."/>
            <person name="Haridas S."/>
            <person name="Kuo A."/>
            <person name="Mondo S."/>
            <person name="Pangilinan J."/>
            <person name="Riley R."/>
            <person name="LaButti K."/>
            <person name="Andreopoulos B."/>
            <person name="Lipzen A."/>
            <person name="Chen C."/>
            <person name="Yanf M."/>
            <person name="Daum C."/>
            <person name="Ng V."/>
            <person name="Clum A."/>
            <person name="Steindorff A."/>
            <person name="Ohm R."/>
            <person name="Martin F."/>
            <person name="Silar P."/>
            <person name="Natvig D."/>
            <person name="Lalanne C."/>
            <person name="Gautier V."/>
            <person name="Ament-velasquez S.L."/>
            <person name="Kruys A."/>
            <person name="Hutchinson M.I."/>
            <person name="Powell A.J."/>
            <person name="Barry K."/>
            <person name="Miller A.N."/>
            <person name="Grigoriev I.V."/>
            <person name="Debuchy R."/>
            <person name="Gladieux P."/>
            <person name="Thoren M.H."/>
            <person name="Johannesson H."/>
        </authorList>
    </citation>
    <scope>NUCLEOTIDE SEQUENCE</scope>
    <source>
        <strain evidence="1">SMH2392-1A</strain>
    </source>
</reference>
<protein>
    <submittedName>
        <fullName evidence="1">Uncharacterized protein</fullName>
    </submittedName>
</protein>
<dbReference type="RefSeq" id="XP_060298852.1">
    <property type="nucleotide sequence ID" value="XM_060441719.1"/>
</dbReference>
<evidence type="ECO:0000313" key="2">
    <source>
        <dbReference type="Proteomes" id="UP001172101"/>
    </source>
</evidence>
<dbReference type="AlphaFoldDB" id="A0AA40E578"/>
<sequence length="111" mass="12541">MSCSTDHDHIYAYLGLANDVCSPFTNLSPEPRENPMVFGRIAARRQPPLSTVKITTIHVDYDEDAIHVYADFAERMLEHKDHLELLHCAGAFRPHASSSSISRLHQTWAPN</sequence>
<comment type="caution">
    <text evidence="1">The sequence shown here is derived from an EMBL/GenBank/DDBJ whole genome shotgun (WGS) entry which is preliminary data.</text>
</comment>
<dbReference type="Proteomes" id="UP001172101">
    <property type="component" value="Unassembled WGS sequence"/>
</dbReference>
<dbReference type="EMBL" id="JAUIRO010000003">
    <property type="protein sequence ID" value="KAK0722928.1"/>
    <property type="molecule type" value="Genomic_DNA"/>
</dbReference>
<keyword evidence="2" id="KW-1185">Reference proteome</keyword>